<evidence type="ECO:0000259" key="1">
    <source>
        <dbReference type="Pfam" id="PF12804"/>
    </source>
</evidence>
<dbReference type="InterPro" id="IPR025877">
    <property type="entry name" value="MobA-like_NTP_Trfase"/>
</dbReference>
<keyword evidence="3" id="KW-1185">Reference proteome</keyword>
<dbReference type="Pfam" id="PF12804">
    <property type="entry name" value="NTP_transf_3"/>
    <property type="match status" value="1"/>
</dbReference>
<accession>A0AA48K8M8</accession>
<dbReference type="PANTHER" id="PTHR43777">
    <property type="entry name" value="MOLYBDENUM COFACTOR CYTIDYLYLTRANSFERASE"/>
    <property type="match status" value="1"/>
</dbReference>
<dbReference type="SUPFAM" id="SSF53448">
    <property type="entry name" value="Nucleotide-diphospho-sugar transferases"/>
    <property type="match status" value="1"/>
</dbReference>
<dbReference type="AlphaFoldDB" id="A0AA48K8M8"/>
<evidence type="ECO:0000313" key="2">
    <source>
        <dbReference type="EMBL" id="BDU72486.1"/>
    </source>
</evidence>
<dbReference type="KEGG" id="msil:METEAL_16600"/>
<proteinExistence type="predicted"/>
<reference evidence="3" key="1">
    <citation type="journal article" date="2023" name="Int. J. Syst. Evol. Microbiol.">
        <title>Mesoterricola silvestris gen. nov., sp. nov., Mesoterricola sediminis sp. nov., Geothrix oryzae sp. nov., Geothrix edaphica sp. nov., Geothrix rubra sp. nov., and Geothrix limicola sp. nov., six novel members of Acidobacteriota isolated from soils.</title>
        <authorList>
            <person name="Itoh H."/>
            <person name="Sugisawa Y."/>
            <person name="Mise K."/>
            <person name="Xu Z."/>
            <person name="Kuniyasu M."/>
            <person name="Ushijima N."/>
            <person name="Kawano K."/>
            <person name="Kobayashi E."/>
            <person name="Shiratori Y."/>
            <person name="Masuda Y."/>
            <person name="Senoo K."/>
        </authorList>
    </citation>
    <scope>NUCLEOTIDE SEQUENCE [LARGE SCALE GENOMIC DNA]</scope>
    <source>
        <strain evidence="3">W79</strain>
    </source>
</reference>
<dbReference type="PANTHER" id="PTHR43777:SF1">
    <property type="entry name" value="MOLYBDENUM COFACTOR CYTIDYLYLTRANSFERASE"/>
    <property type="match status" value="1"/>
</dbReference>
<dbReference type="InterPro" id="IPR029044">
    <property type="entry name" value="Nucleotide-diphossugar_trans"/>
</dbReference>
<feature type="domain" description="MobA-like NTP transferase" evidence="1">
    <location>
        <begin position="4"/>
        <end position="156"/>
    </location>
</feature>
<dbReference type="GO" id="GO:0016779">
    <property type="term" value="F:nucleotidyltransferase activity"/>
    <property type="evidence" value="ECO:0007669"/>
    <property type="project" value="UniProtKB-ARBA"/>
</dbReference>
<sequence length="178" mass="18379">MLPAVILAAGASRRLGRPKQLERYGGVSLLRRAVAAVGACSPVLVVTGCRAADMEAELRGLDVRVVPNPGWEEGMASSIRAGVRALDPGVEGALFLVCDQPAVDAALVARLLARWKGEPVACAYGGVRGIPAILPARAFPELLALAGDRGARGLLQGPGVAEVPFPEGAWDVDEPGDL</sequence>
<evidence type="ECO:0000313" key="3">
    <source>
        <dbReference type="Proteomes" id="UP001238179"/>
    </source>
</evidence>
<organism evidence="2 3">
    <name type="scientific">Mesoterricola silvestris</name>
    <dbReference type="NCBI Taxonomy" id="2927979"/>
    <lineage>
        <taxon>Bacteria</taxon>
        <taxon>Pseudomonadati</taxon>
        <taxon>Acidobacteriota</taxon>
        <taxon>Holophagae</taxon>
        <taxon>Holophagales</taxon>
        <taxon>Holophagaceae</taxon>
        <taxon>Mesoterricola</taxon>
    </lineage>
</organism>
<dbReference type="Proteomes" id="UP001238179">
    <property type="component" value="Chromosome"/>
</dbReference>
<dbReference type="RefSeq" id="WP_316415393.1">
    <property type="nucleotide sequence ID" value="NZ_AP027080.1"/>
</dbReference>
<gene>
    <name evidence="2" type="ORF">METEAL_16600</name>
</gene>
<protein>
    <recommendedName>
        <fullName evidence="1">MobA-like NTP transferase domain-containing protein</fullName>
    </recommendedName>
</protein>
<dbReference type="CDD" id="cd04182">
    <property type="entry name" value="GT_2_like_f"/>
    <property type="match status" value="1"/>
</dbReference>
<name>A0AA48K8M8_9BACT</name>
<dbReference type="EMBL" id="AP027080">
    <property type="protein sequence ID" value="BDU72486.1"/>
    <property type="molecule type" value="Genomic_DNA"/>
</dbReference>
<dbReference type="Gene3D" id="3.90.550.10">
    <property type="entry name" value="Spore Coat Polysaccharide Biosynthesis Protein SpsA, Chain A"/>
    <property type="match status" value="1"/>
</dbReference>